<dbReference type="EMBL" id="BGZK01000979">
    <property type="protein sequence ID" value="GBP67290.1"/>
    <property type="molecule type" value="Genomic_DNA"/>
</dbReference>
<accession>A0A4C1XVY9</accession>
<keyword evidence="2" id="KW-1185">Reference proteome</keyword>
<evidence type="ECO:0000313" key="2">
    <source>
        <dbReference type="Proteomes" id="UP000299102"/>
    </source>
</evidence>
<dbReference type="Proteomes" id="UP000299102">
    <property type="component" value="Unassembled WGS sequence"/>
</dbReference>
<name>A0A4C1XVY9_EUMVA</name>
<sequence>MDCILGSPSLRFVVSRFGIKLRNVNAHRVCRPWDIHIGTNASSQPKVQYKLNYVHKHFPPIESLDYLLSVFDTDIGMILALENQKLLSLFWNEVPYRAFRE</sequence>
<proteinExistence type="predicted"/>
<dbReference type="AlphaFoldDB" id="A0A4C1XVY9"/>
<gene>
    <name evidence="1" type="ORF">EVAR_43801_1</name>
</gene>
<evidence type="ECO:0000313" key="1">
    <source>
        <dbReference type="EMBL" id="GBP67290.1"/>
    </source>
</evidence>
<comment type="caution">
    <text evidence="1">The sequence shown here is derived from an EMBL/GenBank/DDBJ whole genome shotgun (WGS) entry which is preliminary data.</text>
</comment>
<reference evidence="1 2" key="1">
    <citation type="journal article" date="2019" name="Commun. Biol.">
        <title>The bagworm genome reveals a unique fibroin gene that provides high tensile strength.</title>
        <authorList>
            <person name="Kono N."/>
            <person name="Nakamura H."/>
            <person name="Ohtoshi R."/>
            <person name="Tomita M."/>
            <person name="Numata K."/>
            <person name="Arakawa K."/>
        </authorList>
    </citation>
    <scope>NUCLEOTIDE SEQUENCE [LARGE SCALE GENOMIC DNA]</scope>
</reference>
<protein>
    <submittedName>
        <fullName evidence="1">Uncharacterized protein</fullName>
    </submittedName>
</protein>
<organism evidence="1 2">
    <name type="scientific">Eumeta variegata</name>
    <name type="common">Bagworm moth</name>
    <name type="synonym">Eumeta japonica</name>
    <dbReference type="NCBI Taxonomy" id="151549"/>
    <lineage>
        <taxon>Eukaryota</taxon>
        <taxon>Metazoa</taxon>
        <taxon>Ecdysozoa</taxon>
        <taxon>Arthropoda</taxon>
        <taxon>Hexapoda</taxon>
        <taxon>Insecta</taxon>
        <taxon>Pterygota</taxon>
        <taxon>Neoptera</taxon>
        <taxon>Endopterygota</taxon>
        <taxon>Lepidoptera</taxon>
        <taxon>Glossata</taxon>
        <taxon>Ditrysia</taxon>
        <taxon>Tineoidea</taxon>
        <taxon>Psychidae</taxon>
        <taxon>Oiketicinae</taxon>
        <taxon>Eumeta</taxon>
    </lineage>
</organism>